<dbReference type="KEGG" id="ttf:THTE_1871"/>
<protein>
    <submittedName>
        <fullName evidence="1">Uncharacterized protein</fullName>
    </submittedName>
</protein>
<reference evidence="1 2" key="1">
    <citation type="journal article" name="Front. Microbiol.">
        <title>Sugar Metabolism of the First Thermophilic Planctomycete Thermogutta terrifontis: Comparative Genomic and Transcriptomic Approaches.</title>
        <authorList>
            <person name="Elcheninov A.G."/>
            <person name="Menzel P."/>
            <person name="Gudbergsdottir S.R."/>
            <person name="Slesarev A.I."/>
            <person name="Kadnikov V.V."/>
            <person name="Krogh A."/>
            <person name="Bonch-Osmolovskaya E.A."/>
            <person name="Peng X."/>
            <person name="Kublanov I.V."/>
        </authorList>
    </citation>
    <scope>NUCLEOTIDE SEQUENCE [LARGE SCALE GENOMIC DNA]</scope>
    <source>
        <strain evidence="1 2">R1</strain>
    </source>
</reference>
<sequence length="43" mass="5380">MRRGFRALHWPRSWCHVISFFAHRPWVSLQMSQHPSTWTHHRK</sequence>
<organism evidence="1 2">
    <name type="scientific">Thermogutta terrifontis</name>
    <dbReference type="NCBI Taxonomy" id="1331910"/>
    <lineage>
        <taxon>Bacteria</taxon>
        <taxon>Pseudomonadati</taxon>
        <taxon>Planctomycetota</taxon>
        <taxon>Planctomycetia</taxon>
        <taxon>Pirellulales</taxon>
        <taxon>Thermoguttaceae</taxon>
        <taxon>Thermogutta</taxon>
    </lineage>
</organism>
<dbReference type="EMBL" id="CP018477">
    <property type="protein sequence ID" value="ASV74473.1"/>
    <property type="molecule type" value="Genomic_DNA"/>
</dbReference>
<proteinExistence type="predicted"/>
<name>A0A286REU6_9BACT</name>
<keyword evidence="2" id="KW-1185">Reference proteome</keyword>
<accession>A0A286REU6</accession>
<evidence type="ECO:0000313" key="2">
    <source>
        <dbReference type="Proteomes" id="UP000215086"/>
    </source>
</evidence>
<dbReference type="Proteomes" id="UP000215086">
    <property type="component" value="Chromosome"/>
</dbReference>
<evidence type="ECO:0000313" key="1">
    <source>
        <dbReference type="EMBL" id="ASV74473.1"/>
    </source>
</evidence>
<gene>
    <name evidence="1" type="ORF">THTE_1871</name>
</gene>
<dbReference type="AlphaFoldDB" id="A0A286REU6"/>